<evidence type="ECO:0000313" key="1">
    <source>
        <dbReference type="EMBL" id="SEH66794.1"/>
    </source>
</evidence>
<dbReference type="SUPFAM" id="SSF53686">
    <property type="entry name" value="Tryptophan synthase beta subunit-like PLP-dependent enzymes"/>
    <property type="match status" value="1"/>
</dbReference>
<evidence type="ECO:0000313" key="2">
    <source>
        <dbReference type="Proteomes" id="UP000198988"/>
    </source>
</evidence>
<dbReference type="AlphaFoldDB" id="A0A1H6JW44"/>
<name>A0A1H6JW44_9GAMM</name>
<dbReference type="EMBL" id="CDSC02000087">
    <property type="protein sequence ID" value="SEH66794.1"/>
    <property type="molecule type" value="Genomic_DNA"/>
</dbReference>
<protein>
    <recommendedName>
        <fullName evidence="3">Cysteine synthase</fullName>
    </recommendedName>
</protein>
<accession>A0A1H6JW44</accession>
<gene>
    <name evidence="1" type="ORF">BAZSYMA_ACONTIG168351_0</name>
</gene>
<dbReference type="Gene3D" id="3.40.50.1100">
    <property type="match status" value="1"/>
</dbReference>
<dbReference type="InterPro" id="IPR036052">
    <property type="entry name" value="TrpB-like_PALP_sf"/>
</dbReference>
<organism evidence="1 2">
    <name type="scientific">Bathymodiolus azoricus thioautotrophic gill symbiont</name>
    <dbReference type="NCBI Taxonomy" id="235205"/>
    <lineage>
        <taxon>Bacteria</taxon>
        <taxon>Pseudomonadati</taxon>
        <taxon>Pseudomonadota</taxon>
        <taxon>Gammaproteobacteria</taxon>
        <taxon>sulfur-oxidizing symbionts</taxon>
    </lineage>
</organism>
<sequence>MIKESVYECIGNTPLVKLQHLPNATNSTKIYGKIEYINPGLSSQPLKTTQNIDL</sequence>
<proteinExistence type="predicted"/>
<dbReference type="Proteomes" id="UP000198988">
    <property type="component" value="Unassembled WGS sequence"/>
</dbReference>
<dbReference type="RefSeq" id="WP_195910048.1">
    <property type="nucleotide sequence ID" value="NZ_CDSC02000087.1"/>
</dbReference>
<reference evidence="2" key="1">
    <citation type="submission" date="2016-06" db="EMBL/GenBank/DDBJ databases">
        <authorList>
            <person name="Petersen J."/>
            <person name="Sayavedra L."/>
        </authorList>
    </citation>
    <scope>NUCLEOTIDE SEQUENCE [LARGE SCALE GENOMIC DNA]</scope>
    <source>
        <strain evidence="2">BazSymA</strain>
    </source>
</reference>
<evidence type="ECO:0008006" key="3">
    <source>
        <dbReference type="Google" id="ProtNLM"/>
    </source>
</evidence>